<keyword evidence="1" id="KW-0813">Transport</keyword>
<evidence type="ECO:0000313" key="5">
    <source>
        <dbReference type="EMBL" id="RJG42529.1"/>
    </source>
</evidence>
<sequence>MLTLSNFNLKVNQHALFLPINIQVSPGTICCVMAPSGGGKSSLLSAIAGTLPSAITCSGSVKLGSTSLLTLPTHKRHVGLMFQDDLLFPHFNVAQNLAFALPHKLSRKEKAHAIADALAVAQLDGYQTRDIATLSGGQKARIALLRTILAAPNLLLLDEPFAKLDQALRQDFRQFLTTQVQQLNVPALLVTHDPQDTQGCQLLELAQG</sequence>
<comment type="caution">
    <text evidence="5">The sequence shown here is derived from an EMBL/GenBank/DDBJ whole genome shotgun (WGS) entry which is preliminary data.</text>
</comment>
<dbReference type="EMBL" id="QZCH01000016">
    <property type="protein sequence ID" value="RJG42529.1"/>
    <property type="molecule type" value="Genomic_DNA"/>
</dbReference>
<name>A0A418YDB3_9GAMM</name>
<protein>
    <submittedName>
        <fullName evidence="5">ATP-binding cassette domain-containing protein</fullName>
    </submittedName>
</protein>
<gene>
    <name evidence="5" type="ORF">D1Z90_12755</name>
</gene>
<dbReference type="PROSITE" id="PS00211">
    <property type="entry name" value="ABC_TRANSPORTER_1"/>
    <property type="match status" value="1"/>
</dbReference>
<dbReference type="RefSeq" id="WP_119911155.1">
    <property type="nucleotide sequence ID" value="NZ_QZCH01000016.1"/>
</dbReference>
<dbReference type="GO" id="GO:0016887">
    <property type="term" value="F:ATP hydrolysis activity"/>
    <property type="evidence" value="ECO:0007669"/>
    <property type="project" value="InterPro"/>
</dbReference>
<dbReference type="Pfam" id="PF00005">
    <property type="entry name" value="ABC_tran"/>
    <property type="match status" value="1"/>
</dbReference>
<organism evidence="5 6">
    <name type="scientific">Motilimonas pumila</name>
    <dbReference type="NCBI Taxonomy" id="2303987"/>
    <lineage>
        <taxon>Bacteria</taxon>
        <taxon>Pseudomonadati</taxon>
        <taxon>Pseudomonadota</taxon>
        <taxon>Gammaproteobacteria</taxon>
        <taxon>Alteromonadales</taxon>
        <taxon>Alteromonadales genera incertae sedis</taxon>
        <taxon>Motilimonas</taxon>
    </lineage>
</organism>
<dbReference type="SMART" id="SM00382">
    <property type="entry name" value="AAA"/>
    <property type="match status" value="1"/>
</dbReference>
<keyword evidence="6" id="KW-1185">Reference proteome</keyword>
<reference evidence="5 6" key="2">
    <citation type="submission" date="2019-01" db="EMBL/GenBank/DDBJ databases">
        <title>Motilimonas pumilus sp. nov., isolated from the gut of sea cucumber (Apostichopus japonicus).</title>
        <authorList>
            <person name="Wang F.-Q."/>
            <person name="Ren L.-H."/>
            <person name="Lin Y.-W."/>
            <person name="Sun G.-H."/>
            <person name="Du Z.-J."/>
            <person name="Zhao J.-X."/>
            <person name="Liu X.-J."/>
            <person name="Liu L.-J."/>
        </authorList>
    </citation>
    <scope>NUCLEOTIDE SEQUENCE [LARGE SCALE GENOMIC DNA]</scope>
    <source>
        <strain evidence="5 6">PLHSC7-2</strain>
    </source>
</reference>
<dbReference type="Gene3D" id="3.40.50.300">
    <property type="entry name" value="P-loop containing nucleotide triphosphate hydrolases"/>
    <property type="match status" value="1"/>
</dbReference>
<evidence type="ECO:0000256" key="2">
    <source>
        <dbReference type="ARBA" id="ARBA00022741"/>
    </source>
</evidence>
<dbReference type="InterPro" id="IPR003439">
    <property type="entry name" value="ABC_transporter-like_ATP-bd"/>
</dbReference>
<keyword evidence="2" id="KW-0547">Nucleotide-binding</keyword>
<evidence type="ECO:0000313" key="6">
    <source>
        <dbReference type="Proteomes" id="UP000283255"/>
    </source>
</evidence>
<dbReference type="OrthoDB" id="9802264at2"/>
<dbReference type="InterPro" id="IPR003593">
    <property type="entry name" value="AAA+_ATPase"/>
</dbReference>
<proteinExistence type="predicted"/>
<dbReference type="InterPro" id="IPR027417">
    <property type="entry name" value="P-loop_NTPase"/>
</dbReference>
<dbReference type="PANTHER" id="PTHR42781">
    <property type="entry name" value="SPERMIDINE/PUTRESCINE IMPORT ATP-BINDING PROTEIN POTA"/>
    <property type="match status" value="1"/>
</dbReference>
<evidence type="ECO:0000256" key="1">
    <source>
        <dbReference type="ARBA" id="ARBA00022448"/>
    </source>
</evidence>
<dbReference type="GO" id="GO:0005524">
    <property type="term" value="F:ATP binding"/>
    <property type="evidence" value="ECO:0007669"/>
    <property type="project" value="UniProtKB-KW"/>
</dbReference>
<reference evidence="5 6" key="1">
    <citation type="submission" date="2018-09" db="EMBL/GenBank/DDBJ databases">
        <authorList>
            <person name="Wang F."/>
        </authorList>
    </citation>
    <scope>NUCLEOTIDE SEQUENCE [LARGE SCALE GENOMIC DNA]</scope>
    <source>
        <strain evidence="5 6">PLHSC7-2</strain>
    </source>
</reference>
<dbReference type="InterPro" id="IPR050093">
    <property type="entry name" value="ABC_SmlMolc_Importer"/>
</dbReference>
<dbReference type="PROSITE" id="PS50893">
    <property type="entry name" value="ABC_TRANSPORTER_2"/>
    <property type="match status" value="1"/>
</dbReference>
<evidence type="ECO:0000256" key="3">
    <source>
        <dbReference type="ARBA" id="ARBA00022840"/>
    </source>
</evidence>
<dbReference type="AlphaFoldDB" id="A0A418YDB3"/>
<dbReference type="Proteomes" id="UP000283255">
    <property type="component" value="Unassembled WGS sequence"/>
</dbReference>
<dbReference type="SUPFAM" id="SSF52540">
    <property type="entry name" value="P-loop containing nucleoside triphosphate hydrolases"/>
    <property type="match status" value="1"/>
</dbReference>
<evidence type="ECO:0000259" key="4">
    <source>
        <dbReference type="PROSITE" id="PS50893"/>
    </source>
</evidence>
<feature type="domain" description="ABC transporter" evidence="4">
    <location>
        <begin position="2"/>
        <end position="207"/>
    </location>
</feature>
<dbReference type="InterPro" id="IPR017871">
    <property type="entry name" value="ABC_transporter-like_CS"/>
</dbReference>
<keyword evidence="3 5" id="KW-0067">ATP-binding</keyword>
<dbReference type="PANTHER" id="PTHR42781:SF4">
    <property type="entry name" value="SPERMIDINE_PUTRESCINE IMPORT ATP-BINDING PROTEIN POTA"/>
    <property type="match status" value="1"/>
</dbReference>
<accession>A0A418YDB3</accession>